<dbReference type="InterPro" id="IPR018060">
    <property type="entry name" value="HTH_AraC"/>
</dbReference>
<accession>A0A6M0RUG8</accession>
<organism evidence="2 3">
    <name type="scientific">Adonisia turfae CCMR0081</name>
    <dbReference type="NCBI Taxonomy" id="2292702"/>
    <lineage>
        <taxon>Bacteria</taxon>
        <taxon>Bacillati</taxon>
        <taxon>Cyanobacteriota</taxon>
        <taxon>Adonisia</taxon>
        <taxon>Adonisia turfae</taxon>
    </lineage>
</organism>
<dbReference type="GO" id="GO:0003700">
    <property type="term" value="F:DNA-binding transcription factor activity"/>
    <property type="evidence" value="ECO:0007669"/>
    <property type="project" value="InterPro"/>
</dbReference>
<name>A0A6M0RUG8_9CYAN</name>
<dbReference type="AlphaFoldDB" id="A0A6M0RUG8"/>
<dbReference type="Proteomes" id="UP000481033">
    <property type="component" value="Unassembled WGS sequence"/>
</dbReference>
<dbReference type="Gene3D" id="1.10.10.60">
    <property type="entry name" value="Homeodomain-like"/>
    <property type="match status" value="1"/>
</dbReference>
<evidence type="ECO:0000259" key="1">
    <source>
        <dbReference type="PROSITE" id="PS01124"/>
    </source>
</evidence>
<dbReference type="EMBL" id="QXHD01000004">
    <property type="protein sequence ID" value="NEZ59907.1"/>
    <property type="molecule type" value="Genomic_DNA"/>
</dbReference>
<dbReference type="PROSITE" id="PS01124">
    <property type="entry name" value="HTH_ARAC_FAMILY_2"/>
    <property type="match status" value="1"/>
</dbReference>
<feature type="domain" description="HTH araC/xylS-type" evidence="1">
    <location>
        <begin position="162"/>
        <end position="250"/>
    </location>
</feature>
<reference evidence="2 3" key="1">
    <citation type="journal article" date="2020" name="Microb. Ecol.">
        <title>Ecogenomics of the Marine Benthic Filamentous Cyanobacterium Adonisia.</title>
        <authorList>
            <person name="Walter J.M."/>
            <person name="Coutinho F.H."/>
            <person name="Leomil L."/>
            <person name="Hargreaves P.I."/>
            <person name="Campeao M.E."/>
            <person name="Vieira V.V."/>
            <person name="Silva B.S."/>
            <person name="Fistarol G.O."/>
            <person name="Salomon P.S."/>
            <person name="Sawabe T."/>
            <person name="Mino S."/>
            <person name="Hosokawa M."/>
            <person name="Miyashita H."/>
            <person name="Maruyama F."/>
            <person name="van Verk M.C."/>
            <person name="Dutilh B.E."/>
            <person name="Thompson C.C."/>
            <person name="Thompson F.L."/>
        </authorList>
    </citation>
    <scope>NUCLEOTIDE SEQUENCE [LARGE SCALE GENOMIC DNA]</scope>
    <source>
        <strain evidence="2 3">CCMR0081</strain>
    </source>
</reference>
<dbReference type="RefSeq" id="WP_163702671.1">
    <property type="nucleotide sequence ID" value="NZ_QXHD01000004.1"/>
</dbReference>
<dbReference type="Pfam" id="PF12833">
    <property type="entry name" value="HTH_18"/>
    <property type="match status" value="1"/>
</dbReference>
<comment type="caution">
    <text evidence="2">The sequence shown here is derived from an EMBL/GenBank/DDBJ whole genome shotgun (WGS) entry which is preliminary data.</text>
</comment>
<proteinExistence type="predicted"/>
<dbReference type="SMART" id="SM00342">
    <property type="entry name" value="HTH_ARAC"/>
    <property type="match status" value="1"/>
</dbReference>
<gene>
    <name evidence="2" type="ORF">DXZ20_30545</name>
</gene>
<evidence type="ECO:0000313" key="3">
    <source>
        <dbReference type="Proteomes" id="UP000481033"/>
    </source>
</evidence>
<sequence>MRILAIEPHPQLRPYVLSYRMVEDKLGEVAGTPIWTCPEPIGVLSANFGKRSYHESGKIHPKVGLLGVQTRTRKWISQPETLFVMAILTVPGMMILFPDIGQDCADNLLDVADLWGERKAGEFWRCLPHELPPDDVKSALDGWLLNLFRAVPVSVVQRRLQLHQVLTSNRRIDTACEQLGITPRSLQREFQRHLGISPKQVMNLYRLQRSVRANVETIAQRPLQDFADQAHEIRAWRRYLSRTPGRYSTENRSMLAETFASSAQGVSLDPTIFYL</sequence>
<keyword evidence="3" id="KW-1185">Reference proteome</keyword>
<protein>
    <submittedName>
        <fullName evidence="2">AraC family transcriptional regulator</fullName>
    </submittedName>
</protein>
<dbReference type="GO" id="GO:0043565">
    <property type="term" value="F:sequence-specific DNA binding"/>
    <property type="evidence" value="ECO:0007669"/>
    <property type="project" value="InterPro"/>
</dbReference>
<evidence type="ECO:0000313" key="2">
    <source>
        <dbReference type="EMBL" id="NEZ59907.1"/>
    </source>
</evidence>